<dbReference type="RefSeq" id="WP_162837734.1">
    <property type="nucleotide sequence ID" value="NZ_JGDB01000172.1"/>
</dbReference>
<reference evidence="1 2" key="1">
    <citation type="submission" date="2014-02" db="EMBL/GenBank/DDBJ databases">
        <authorList>
            <person name="Sears C."/>
            <person name="Carroll K."/>
            <person name="Sack B.R."/>
            <person name="Qadri F."/>
            <person name="Myers L.L."/>
            <person name="Chung G.-T."/>
            <person name="Escheverria P."/>
            <person name="Fraser C.M."/>
            <person name="Sadzewicz L."/>
            <person name="Shefchek K.A."/>
            <person name="Tallon L."/>
            <person name="Das S.P."/>
            <person name="Daugherty S."/>
            <person name="Mongodin E.F."/>
        </authorList>
    </citation>
    <scope>NUCLEOTIDE SEQUENCE [LARGE SCALE GENOMIC DNA]</scope>
    <source>
        <strain evidence="2">3998T(B)3</strain>
    </source>
</reference>
<protein>
    <submittedName>
        <fullName evidence="1">Uncharacterized protein</fullName>
    </submittedName>
</protein>
<gene>
    <name evidence="1" type="ORF">M125_2852</name>
</gene>
<dbReference type="AlphaFoldDB" id="A0A015U6F2"/>
<evidence type="ECO:0000313" key="2">
    <source>
        <dbReference type="Proteomes" id="UP000020773"/>
    </source>
</evidence>
<comment type="caution">
    <text evidence="1">The sequence shown here is derived from an EMBL/GenBank/DDBJ whole genome shotgun (WGS) entry which is preliminary data.</text>
</comment>
<dbReference type="PATRIC" id="fig|1339316.3.peg.2726"/>
<dbReference type="Proteomes" id="UP000020773">
    <property type="component" value="Unassembled WGS sequence"/>
</dbReference>
<dbReference type="GeneID" id="92940682"/>
<name>A0A015U6F2_BACFG</name>
<proteinExistence type="predicted"/>
<dbReference type="EMBL" id="JGDB01000172">
    <property type="protein sequence ID" value="EXY90452.1"/>
    <property type="molecule type" value="Genomic_DNA"/>
</dbReference>
<sequence length="50" mass="5493">MRLKTPKPIRLIALAGIALFIDSSVSIPSVSVKDWTEIDETGNPLYPLPK</sequence>
<evidence type="ECO:0000313" key="1">
    <source>
        <dbReference type="EMBL" id="EXY90452.1"/>
    </source>
</evidence>
<organism evidence="1 2">
    <name type="scientific">Bacteroides fragilis str. 3998T(B)3</name>
    <dbReference type="NCBI Taxonomy" id="1339316"/>
    <lineage>
        <taxon>Bacteria</taxon>
        <taxon>Pseudomonadati</taxon>
        <taxon>Bacteroidota</taxon>
        <taxon>Bacteroidia</taxon>
        <taxon>Bacteroidales</taxon>
        <taxon>Bacteroidaceae</taxon>
        <taxon>Bacteroides</taxon>
    </lineage>
</organism>
<accession>A0A015U6F2</accession>